<proteinExistence type="predicted"/>
<organism evidence="2 3">
    <name type="scientific">Ceratodon purpureus</name>
    <name type="common">Fire moss</name>
    <name type="synonym">Dicranum purpureum</name>
    <dbReference type="NCBI Taxonomy" id="3225"/>
    <lineage>
        <taxon>Eukaryota</taxon>
        <taxon>Viridiplantae</taxon>
        <taxon>Streptophyta</taxon>
        <taxon>Embryophyta</taxon>
        <taxon>Bryophyta</taxon>
        <taxon>Bryophytina</taxon>
        <taxon>Bryopsida</taxon>
        <taxon>Dicranidae</taxon>
        <taxon>Pseudoditrichales</taxon>
        <taxon>Ditrichaceae</taxon>
        <taxon>Ceratodon</taxon>
    </lineage>
</organism>
<evidence type="ECO:0000313" key="3">
    <source>
        <dbReference type="Proteomes" id="UP000822688"/>
    </source>
</evidence>
<feature type="chain" id="PRO_5035797249" evidence="1">
    <location>
        <begin position="17"/>
        <end position="55"/>
    </location>
</feature>
<reference evidence="2" key="1">
    <citation type="submission" date="2020-06" db="EMBL/GenBank/DDBJ databases">
        <title>WGS assembly of Ceratodon purpureus strain R40.</title>
        <authorList>
            <person name="Carey S.B."/>
            <person name="Jenkins J."/>
            <person name="Shu S."/>
            <person name="Lovell J.T."/>
            <person name="Sreedasyam A."/>
            <person name="Maumus F."/>
            <person name="Tiley G.P."/>
            <person name="Fernandez-Pozo N."/>
            <person name="Barry K."/>
            <person name="Chen C."/>
            <person name="Wang M."/>
            <person name="Lipzen A."/>
            <person name="Daum C."/>
            <person name="Saski C.A."/>
            <person name="Payton A.C."/>
            <person name="Mcbreen J.C."/>
            <person name="Conrad R.E."/>
            <person name="Kollar L.M."/>
            <person name="Olsson S."/>
            <person name="Huttunen S."/>
            <person name="Landis J.B."/>
            <person name="Wickett N.J."/>
            <person name="Johnson M.G."/>
            <person name="Rensing S.A."/>
            <person name="Grimwood J."/>
            <person name="Schmutz J."/>
            <person name="Mcdaniel S.F."/>
        </authorList>
    </citation>
    <scope>NUCLEOTIDE SEQUENCE</scope>
    <source>
        <strain evidence="2">R40</strain>
    </source>
</reference>
<comment type="caution">
    <text evidence="2">The sequence shown here is derived from an EMBL/GenBank/DDBJ whole genome shotgun (WGS) entry which is preliminary data.</text>
</comment>
<keyword evidence="1" id="KW-0732">Signal</keyword>
<gene>
    <name evidence="2" type="ORF">KC19_5G107900</name>
</gene>
<sequence>MYILILKLKLLAHILANSITETEIAGLSCVQLGLVWECFCLYQCLLWRFYTCRMC</sequence>
<dbReference type="EMBL" id="CM026425">
    <property type="protein sequence ID" value="KAG0576791.1"/>
    <property type="molecule type" value="Genomic_DNA"/>
</dbReference>
<evidence type="ECO:0000313" key="2">
    <source>
        <dbReference type="EMBL" id="KAG0576791.1"/>
    </source>
</evidence>
<name>A0A8T0I1W4_CERPU</name>
<feature type="signal peptide" evidence="1">
    <location>
        <begin position="1"/>
        <end position="16"/>
    </location>
</feature>
<keyword evidence="3" id="KW-1185">Reference proteome</keyword>
<dbReference type="Proteomes" id="UP000822688">
    <property type="component" value="Chromosome 5"/>
</dbReference>
<dbReference type="AlphaFoldDB" id="A0A8T0I1W4"/>
<evidence type="ECO:0000256" key="1">
    <source>
        <dbReference type="SAM" id="SignalP"/>
    </source>
</evidence>
<protein>
    <submittedName>
        <fullName evidence="2">Uncharacterized protein</fullName>
    </submittedName>
</protein>
<accession>A0A8T0I1W4</accession>